<proteinExistence type="predicted"/>
<gene>
    <name evidence="1" type="ORF">V1477_006043</name>
</gene>
<sequence length="72" mass="8476">MPTWLKIQMPPLELWFTKQHNSIRRPINQLMWEISCLLLYLRKGFRRSTGHLTALRLREALAFLVGLPGEST</sequence>
<dbReference type="AlphaFoldDB" id="A0ABD2CKM9"/>
<dbReference type="Proteomes" id="UP001607303">
    <property type="component" value="Unassembled WGS sequence"/>
</dbReference>
<organism evidence="1 2">
    <name type="scientific">Vespula maculifrons</name>
    <name type="common">Eastern yellow jacket</name>
    <name type="synonym">Wasp</name>
    <dbReference type="NCBI Taxonomy" id="7453"/>
    <lineage>
        <taxon>Eukaryota</taxon>
        <taxon>Metazoa</taxon>
        <taxon>Ecdysozoa</taxon>
        <taxon>Arthropoda</taxon>
        <taxon>Hexapoda</taxon>
        <taxon>Insecta</taxon>
        <taxon>Pterygota</taxon>
        <taxon>Neoptera</taxon>
        <taxon>Endopterygota</taxon>
        <taxon>Hymenoptera</taxon>
        <taxon>Apocrita</taxon>
        <taxon>Aculeata</taxon>
        <taxon>Vespoidea</taxon>
        <taxon>Vespidae</taxon>
        <taxon>Vespinae</taxon>
        <taxon>Vespula</taxon>
    </lineage>
</organism>
<evidence type="ECO:0000313" key="2">
    <source>
        <dbReference type="Proteomes" id="UP001607303"/>
    </source>
</evidence>
<evidence type="ECO:0000313" key="1">
    <source>
        <dbReference type="EMBL" id="KAL2745652.1"/>
    </source>
</evidence>
<comment type="caution">
    <text evidence="1">The sequence shown here is derived from an EMBL/GenBank/DDBJ whole genome shotgun (WGS) entry which is preliminary data.</text>
</comment>
<keyword evidence="2" id="KW-1185">Reference proteome</keyword>
<name>A0ABD2CKM9_VESMC</name>
<reference evidence="1 2" key="1">
    <citation type="journal article" date="2024" name="Ann. Entomol. Soc. Am.">
        <title>Genomic analyses of the southern and eastern yellowjacket wasps (Hymenoptera: Vespidae) reveal evolutionary signatures of social life.</title>
        <authorList>
            <person name="Catto M.A."/>
            <person name="Caine P.B."/>
            <person name="Orr S.E."/>
            <person name="Hunt B.G."/>
            <person name="Goodisman M.A.D."/>
        </authorList>
    </citation>
    <scope>NUCLEOTIDE SEQUENCE [LARGE SCALE GENOMIC DNA]</scope>
    <source>
        <strain evidence="1">232</strain>
        <tissue evidence="1">Head and thorax</tissue>
    </source>
</reference>
<protein>
    <submittedName>
        <fullName evidence="1">Uncharacterized protein</fullName>
    </submittedName>
</protein>
<dbReference type="EMBL" id="JAYRBN010000041">
    <property type="protein sequence ID" value="KAL2745652.1"/>
    <property type="molecule type" value="Genomic_DNA"/>
</dbReference>
<accession>A0ABD2CKM9</accession>